<name>A0A067T945_GALM3</name>
<dbReference type="EMBL" id="KL142373">
    <property type="protein sequence ID" value="KDR79671.1"/>
    <property type="molecule type" value="Genomic_DNA"/>
</dbReference>
<keyword evidence="2" id="KW-1185">Reference proteome</keyword>
<sequence>MASAGVRHELPTRLVIAVVVENPAESWRRRCFHAASIHQGLVIVLTSRYLLTPTLDIDTHPEPNRAAAVLLACATTSRTPAGRQLRCLCWCSGIRGCGGRAAAQVHAAARARYSPPPPFDAIPCGSRFNLPLPPLSHAPAGAVQADDERMRCEGAVGKEQ</sequence>
<evidence type="ECO:0000313" key="1">
    <source>
        <dbReference type="EMBL" id="KDR79671.1"/>
    </source>
</evidence>
<proteinExistence type="predicted"/>
<gene>
    <name evidence="1" type="ORF">GALMADRAFT_137458</name>
</gene>
<evidence type="ECO:0000313" key="2">
    <source>
        <dbReference type="Proteomes" id="UP000027222"/>
    </source>
</evidence>
<dbReference type="Proteomes" id="UP000027222">
    <property type="component" value="Unassembled WGS sequence"/>
</dbReference>
<dbReference type="HOGENOM" id="CLU_1652283_0_0_1"/>
<organism evidence="1 2">
    <name type="scientific">Galerina marginata (strain CBS 339.88)</name>
    <dbReference type="NCBI Taxonomy" id="685588"/>
    <lineage>
        <taxon>Eukaryota</taxon>
        <taxon>Fungi</taxon>
        <taxon>Dikarya</taxon>
        <taxon>Basidiomycota</taxon>
        <taxon>Agaricomycotina</taxon>
        <taxon>Agaricomycetes</taxon>
        <taxon>Agaricomycetidae</taxon>
        <taxon>Agaricales</taxon>
        <taxon>Agaricineae</taxon>
        <taxon>Strophariaceae</taxon>
        <taxon>Galerina</taxon>
    </lineage>
</organism>
<dbReference type="AlphaFoldDB" id="A0A067T945"/>
<reference evidence="2" key="1">
    <citation type="journal article" date="2014" name="Proc. Natl. Acad. Sci. U.S.A.">
        <title>Extensive sampling of basidiomycete genomes demonstrates inadequacy of the white-rot/brown-rot paradigm for wood decay fungi.</title>
        <authorList>
            <person name="Riley R."/>
            <person name="Salamov A.A."/>
            <person name="Brown D.W."/>
            <person name="Nagy L.G."/>
            <person name="Floudas D."/>
            <person name="Held B.W."/>
            <person name="Levasseur A."/>
            <person name="Lombard V."/>
            <person name="Morin E."/>
            <person name="Otillar R."/>
            <person name="Lindquist E.A."/>
            <person name="Sun H."/>
            <person name="LaButti K.M."/>
            <person name="Schmutz J."/>
            <person name="Jabbour D."/>
            <person name="Luo H."/>
            <person name="Baker S.E."/>
            <person name="Pisabarro A.G."/>
            <person name="Walton J.D."/>
            <person name="Blanchette R.A."/>
            <person name="Henrissat B."/>
            <person name="Martin F."/>
            <person name="Cullen D."/>
            <person name="Hibbett D.S."/>
            <person name="Grigoriev I.V."/>
        </authorList>
    </citation>
    <scope>NUCLEOTIDE SEQUENCE [LARGE SCALE GENOMIC DNA]</scope>
    <source>
        <strain evidence="2">CBS 339.88</strain>
    </source>
</reference>
<protein>
    <submittedName>
        <fullName evidence="1">Uncharacterized protein</fullName>
    </submittedName>
</protein>
<accession>A0A067T945</accession>